<accession>A0A7Z0DBV1</accession>
<keyword evidence="2" id="KW-0472">Membrane</keyword>
<dbReference type="RefSeq" id="WP_179446098.1">
    <property type="nucleotide sequence ID" value="NZ_JACBZS010000001.1"/>
</dbReference>
<protein>
    <submittedName>
        <fullName evidence="3">Uncharacterized protein</fullName>
    </submittedName>
</protein>
<comment type="caution">
    <text evidence="3">The sequence shown here is derived from an EMBL/GenBank/DDBJ whole genome shotgun (WGS) entry which is preliminary data.</text>
</comment>
<keyword evidence="4" id="KW-1185">Reference proteome</keyword>
<evidence type="ECO:0000256" key="2">
    <source>
        <dbReference type="SAM" id="Phobius"/>
    </source>
</evidence>
<feature type="region of interest" description="Disordered" evidence="1">
    <location>
        <begin position="62"/>
        <end position="81"/>
    </location>
</feature>
<feature type="transmembrane region" description="Helical" evidence="2">
    <location>
        <begin position="6"/>
        <end position="26"/>
    </location>
</feature>
<reference evidence="3 4" key="1">
    <citation type="submission" date="2020-07" db="EMBL/GenBank/DDBJ databases">
        <title>Sequencing the genomes of 1000 actinobacteria strains.</title>
        <authorList>
            <person name="Klenk H.-P."/>
        </authorList>
    </citation>
    <scope>NUCLEOTIDE SEQUENCE [LARGE SCALE GENOMIC DNA]</scope>
    <source>
        <strain evidence="3 4">DSM 103164</strain>
    </source>
</reference>
<gene>
    <name evidence="3" type="ORF">GGQ54_002993</name>
</gene>
<sequence length="81" mass="9076">MWWALLFGVIVLIWLVSAGWLLLRLYRKFRALLRSADRLTRQLGEGLDLLARVGGESAVAPDADDVKWNRPGPDPHAARPA</sequence>
<organism evidence="3 4">
    <name type="scientific">Naumannella cuiyingiana</name>
    <dbReference type="NCBI Taxonomy" id="1347891"/>
    <lineage>
        <taxon>Bacteria</taxon>
        <taxon>Bacillati</taxon>
        <taxon>Actinomycetota</taxon>
        <taxon>Actinomycetes</taxon>
        <taxon>Propionibacteriales</taxon>
        <taxon>Propionibacteriaceae</taxon>
        <taxon>Naumannella</taxon>
    </lineage>
</organism>
<keyword evidence="2" id="KW-1133">Transmembrane helix</keyword>
<evidence type="ECO:0000313" key="3">
    <source>
        <dbReference type="EMBL" id="NYI72433.1"/>
    </source>
</evidence>
<dbReference type="EMBL" id="JACBZS010000001">
    <property type="protein sequence ID" value="NYI72433.1"/>
    <property type="molecule type" value="Genomic_DNA"/>
</dbReference>
<dbReference type="Proteomes" id="UP000527616">
    <property type="component" value="Unassembled WGS sequence"/>
</dbReference>
<name>A0A7Z0DBV1_9ACTN</name>
<dbReference type="AlphaFoldDB" id="A0A7Z0DBV1"/>
<evidence type="ECO:0000313" key="4">
    <source>
        <dbReference type="Proteomes" id="UP000527616"/>
    </source>
</evidence>
<evidence type="ECO:0000256" key="1">
    <source>
        <dbReference type="SAM" id="MobiDB-lite"/>
    </source>
</evidence>
<proteinExistence type="predicted"/>
<keyword evidence="2" id="KW-0812">Transmembrane</keyword>